<reference evidence="2" key="1">
    <citation type="submission" date="2021-01" db="EMBL/GenBank/DDBJ databases">
        <authorList>
            <consortium name="Genoscope - CEA"/>
            <person name="William W."/>
        </authorList>
    </citation>
    <scope>NUCLEOTIDE SEQUENCE</scope>
</reference>
<dbReference type="PANTHER" id="PTHR11319">
    <property type="entry name" value="G PROTEIN-COUPLED RECEPTOR-RELATED"/>
    <property type="match status" value="1"/>
</dbReference>
<dbReference type="AlphaFoldDB" id="A0A8S1U4B3"/>
<feature type="transmembrane region" description="Helical" evidence="1">
    <location>
        <begin position="162"/>
        <end position="183"/>
    </location>
</feature>
<dbReference type="PANTHER" id="PTHR11319:SF35">
    <property type="entry name" value="OUTER MEMBRANE PROTEIN PMPC-RELATED"/>
    <property type="match status" value="1"/>
</dbReference>
<keyword evidence="1" id="KW-0472">Membrane</keyword>
<feature type="transmembrane region" description="Helical" evidence="1">
    <location>
        <begin position="128"/>
        <end position="150"/>
    </location>
</feature>
<dbReference type="Proteomes" id="UP000683925">
    <property type="component" value="Unassembled WGS sequence"/>
</dbReference>
<protein>
    <submittedName>
        <fullName evidence="2">Uncharacterized protein</fullName>
    </submittedName>
</protein>
<name>A0A8S1U4B3_PAROT</name>
<keyword evidence="1" id="KW-1133">Transmembrane helix</keyword>
<proteinExistence type="predicted"/>
<gene>
    <name evidence="2" type="ORF">POCTA_138.1.T0360376</name>
</gene>
<evidence type="ECO:0000313" key="2">
    <source>
        <dbReference type="EMBL" id="CAD8159424.1"/>
    </source>
</evidence>
<evidence type="ECO:0000313" key="3">
    <source>
        <dbReference type="Proteomes" id="UP000683925"/>
    </source>
</evidence>
<sequence>MIEIQGNFIGELAIILKTLKIVIICCRITKAQGMNHVYYDILDSYVNSVINTIIEEMGHILQVQHIHAEVAIQQLIIHWTIISTLMSVISTAEMIEEFLKGLSLKAFGIGGTIKQTQTAILITVFKNYLQIISTIFTFQLQVPIGIASLVNTVGNTIESLAYSLDCFLVSIKDILIIYFRIIWSLIMTSTYKTVIFCLFGIGIVIKLIKCNFSFISPILRNRFAVF</sequence>
<evidence type="ECO:0000256" key="1">
    <source>
        <dbReference type="SAM" id="Phobius"/>
    </source>
</evidence>
<keyword evidence="3" id="KW-1185">Reference proteome</keyword>
<keyword evidence="1" id="KW-0812">Transmembrane</keyword>
<dbReference type="EMBL" id="CAJJDP010000036">
    <property type="protein sequence ID" value="CAD8159424.1"/>
    <property type="molecule type" value="Genomic_DNA"/>
</dbReference>
<dbReference type="OrthoDB" id="77931at2759"/>
<organism evidence="2 3">
    <name type="scientific">Paramecium octaurelia</name>
    <dbReference type="NCBI Taxonomy" id="43137"/>
    <lineage>
        <taxon>Eukaryota</taxon>
        <taxon>Sar</taxon>
        <taxon>Alveolata</taxon>
        <taxon>Ciliophora</taxon>
        <taxon>Intramacronucleata</taxon>
        <taxon>Oligohymenophorea</taxon>
        <taxon>Peniculida</taxon>
        <taxon>Parameciidae</taxon>
        <taxon>Paramecium</taxon>
    </lineage>
</organism>
<accession>A0A8S1U4B3</accession>
<comment type="caution">
    <text evidence="2">The sequence shown here is derived from an EMBL/GenBank/DDBJ whole genome shotgun (WGS) entry which is preliminary data.</text>
</comment>
<feature type="transmembrane region" description="Helical" evidence="1">
    <location>
        <begin position="189"/>
        <end position="208"/>
    </location>
</feature>